<dbReference type="AlphaFoldDB" id="A0A2H3EC58"/>
<proteinExistence type="predicted"/>
<protein>
    <submittedName>
        <fullName evidence="1">Uncharacterized protein</fullName>
    </submittedName>
</protein>
<gene>
    <name evidence="1" type="ORF">ARMGADRAFT_417979</name>
</gene>
<dbReference type="InParanoid" id="A0A2H3EC58"/>
<reference evidence="2" key="1">
    <citation type="journal article" date="2017" name="Nat. Ecol. Evol.">
        <title>Genome expansion and lineage-specific genetic innovations in the forest pathogenic fungi Armillaria.</title>
        <authorList>
            <person name="Sipos G."/>
            <person name="Prasanna A.N."/>
            <person name="Walter M.C."/>
            <person name="O'Connor E."/>
            <person name="Balint B."/>
            <person name="Krizsan K."/>
            <person name="Kiss B."/>
            <person name="Hess J."/>
            <person name="Varga T."/>
            <person name="Slot J."/>
            <person name="Riley R."/>
            <person name="Boka B."/>
            <person name="Rigling D."/>
            <person name="Barry K."/>
            <person name="Lee J."/>
            <person name="Mihaltcheva S."/>
            <person name="LaButti K."/>
            <person name="Lipzen A."/>
            <person name="Waldron R."/>
            <person name="Moloney N.M."/>
            <person name="Sperisen C."/>
            <person name="Kredics L."/>
            <person name="Vagvoelgyi C."/>
            <person name="Patrignani A."/>
            <person name="Fitzpatrick D."/>
            <person name="Nagy I."/>
            <person name="Doyle S."/>
            <person name="Anderson J.B."/>
            <person name="Grigoriev I.V."/>
            <person name="Gueldener U."/>
            <person name="Muensterkoetter M."/>
            <person name="Nagy L.G."/>
        </authorList>
    </citation>
    <scope>NUCLEOTIDE SEQUENCE [LARGE SCALE GENOMIC DNA]</scope>
    <source>
        <strain evidence="2">Ar21-2</strain>
    </source>
</reference>
<accession>A0A2H3EC58</accession>
<name>A0A2H3EC58_ARMGA</name>
<keyword evidence="2" id="KW-1185">Reference proteome</keyword>
<dbReference type="Proteomes" id="UP000217790">
    <property type="component" value="Unassembled WGS sequence"/>
</dbReference>
<organism evidence="1 2">
    <name type="scientific">Armillaria gallica</name>
    <name type="common">Bulbous honey fungus</name>
    <name type="synonym">Armillaria bulbosa</name>
    <dbReference type="NCBI Taxonomy" id="47427"/>
    <lineage>
        <taxon>Eukaryota</taxon>
        <taxon>Fungi</taxon>
        <taxon>Dikarya</taxon>
        <taxon>Basidiomycota</taxon>
        <taxon>Agaricomycotina</taxon>
        <taxon>Agaricomycetes</taxon>
        <taxon>Agaricomycetidae</taxon>
        <taxon>Agaricales</taxon>
        <taxon>Marasmiineae</taxon>
        <taxon>Physalacriaceae</taxon>
        <taxon>Armillaria</taxon>
    </lineage>
</organism>
<dbReference type="STRING" id="47427.A0A2H3EC58"/>
<sequence>MSTDIDSNEDERRRQAAAEVLQRFWRSRNSNEAKQGLMNPGIRWGDAATHTRLKMGRIAANRNDNAPSERWKRTIFFASRLQDANNPLQQSGVDKPQVKKKELEVQHWLELIDGKHRYGSNLKVSVLSHGCLVYMTYPLGCSGITSVGSKKARKTISFDGLMSETESRCRSMSVLVPSLKKRESNTYLLNKD</sequence>
<evidence type="ECO:0000313" key="2">
    <source>
        <dbReference type="Proteomes" id="UP000217790"/>
    </source>
</evidence>
<dbReference type="OrthoDB" id="7344096at2759"/>
<evidence type="ECO:0000313" key="1">
    <source>
        <dbReference type="EMBL" id="PBL01253.1"/>
    </source>
</evidence>
<dbReference type="EMBL" id="KZ293646">
    <property type="protein sequence ID" value="PBL01253.1"/>
    <property type="molecule type" value="Genomic_DNA"/>
</dbReference>